<dbReference type="EMBL" id="JACHMB010000001">
    <property type="protein sequence ID" value="MBB5774373.1"/>
    <property type="molecule type" value="Genomic_DNA"/>
</dbReference>
<dbReference type="GO" id="GO:0032259">
    <property type="term" value="P:methylation"/>
    <property type="evidence" value="ECO:0007669"/>
    <property type="project" value="UniProtKB-KW"/>
</dbReference>
<dbReference type="SUPFAM" id="SSF53335">
    <property type="entry name" value="S-adenosyl-L-methionine-dependent methyltransferases"/>
    <property type="match status" value="1"/>
</dbReference>
<dbReference type="GO" id="GO:1904047">
    <property type="term" value="F:S-adenosyl-L-methionine binding"/>
    <property type="evidence" value="ECO:0007669"/>
    <property type="project" value="TreeGrafter"/>
</dbReference>
<keyword evidence="6" id="KW-1185">Reference proteome</keyword>
<dbReference type="AlphaFoldDB" id="A0A7W9L8D3"/>
<dbReference type="CDD" id="cd02440">
    <property type="entry name" value="AdoMet_MTases"/>
    <property type="match status" value="1"/>
</dbReference>
<dbReference type="GO" id="GO:0016594">
    <property type="term" value="F:glycine binding"/>
    <property type="evidence" value="ECO:0007669"/>
    <property type="project" value="TreeGrafter"/>
</dbReference>
<dbReference type="Pfam" id="PF13649">
    <property type="entry name" value="Methyltransf_25"/>
    <property type="match status" value="1"/>
</dbReference>
<name>A0A7W9L8D3_9ACTN</name>
<keyword evidence="2 5" id="KW-0808">Transferase</keyword>
<comment type="caution">
    <text evidence="5">The sequence shown here is derived from an EMBL/GenBank/DDBJ whole genome shotgun (WGS) entry which is preliminary data.</text>
</comment>
<protein>
    <submittedName>
        <fullName evidence="5">SAM-dependent methyltransferase</fullName>
    </submittedName>
</protein>
<dbReference type="PANTHER" id="PTHR16458:SF2">
    <property type="entry name" value="GLYCINE N-METHYLTRANSFERASE"/>
    <property type="match status" value="1"/>
</dbReference>
<dbReference type="InterPro" id="IPR029063">
    <property type="entry name" value="SAM-dependent_MTases_sf"/>
</dbReference>
<evidence type="ECO:0000256" key="3">
    <source>
        <dbReference type="ARBA" id="ARBA00022691"/>
    </source>
</evidence>
<accession>A0A7W9L8D3</accession>
<evidence type="ECO:0000313" key="5">
    <source>
        <dbReference type="EMBL" id="MBB5774373.1"/>
    </source>
</evidence>
<dbReference type="GO" id="GO:0006111">
    <property type="term" value="P:regulation of gluconeogenesis"/>
    <property type="evidence" value="ECO:0007669"/>
    <property type="project" value="TreeGrafter"/>
</dbReference>
<keyword evidence="1 5" id="KW-0489">Methyltransferase</keyword>
<dbReference type="GO" id="GO:0005829">
    <property type="term" value="C:cytosol"/>
    <property type="evidence" value="ECO:0007669"/>
    <property type="project" value="TreeGrafter"/>
</dbReference>
<organism evidence="5 6">
    <name type="scientific">Nonomuraea jabiensis</name>
    <dbReference type="NCBI Taxonomy" id="882448"/>
    <lineage>
        <taxon>Bacteria</taxon>
        <taxon>Bacillati</taxon>
        <taxon>Actinomycetota</taxon>
        <taxon>Actinomycetes</taxon>
        <taxon>Streptosporangiales</taxon>
        <taxon>Streptosporangiaceae</taxon>
        <taxon>Nonomuraea</taxon>
    </lineage>
</organism>
<sequence length="255" mass="27949">MSDYYRDLAVDYHWLCADEIVNPPGVIGGTSPSRREFIQAVVDALPPGAPVLDCACGIGADAMALAHAGFQVTATDGSPQMVEQARRRVPAGVELRISRWEDLPAAVTGPYELVLCLGNSLVHTGSREAMVAALSGMRQVLSPTGTLIVDSRNWELLYRERRRIVVGDRVRERDGVRCTCVYVWTFPESFDEPCLAEILFILEHPDGTLGHHRHTIDFQPFTPADLEARLAEAGFTVVGSSYRPDNPQYAIAAKG</sequence>
<gene>
    <name evidence="5" type="ORF">HD596_001129</name>
</gene>
<dbReference type="GO" id="GO:0046500">
    <property type="term" value="P:S-adenosylmethionine metabolic process"/>
    <property type="evidence" value="ECO:0007669"/>
    <property type="project" value="TreeGrafter"/>
</dbReference>
<reference evidence="5 6" key="1">
    <citation type="submission" date="2020-08" db="EMBL/GenBank/DDBJ databases">
        <title>Sequencing the genomes of 1000 actinobacteria strains.</title>
        <authorList>
            <person name="Klenk H.-P."/>
        </authorList>
    </citation>
    <scope>NUCLEOTIDE SEQUENCE [LARGE SCALE GENOMIC DNA]</scope>
    <source>
        <strain evidence="5 6">DSM 45507</strain>
    </source>
</reference>
<dbReference type="GO" id="GO:1901052">
    <property type="term" value="P:sarcosine metabolic process"/>
    <property type="evidence" value="ECO:0007669"/>
    <property type="project" value="TreeGrafter"/>
</dbReference>
<dbReference type="InterPro" id="IPR041698">
    <property type="entry name" value="Methyltransf_25"/>
</dbReference>
<dbReference type="InterPro" id="IPR014369">
    <property type="entry name" value="Gly/Sar_N_MeTrfase"/>
</dbReference>
<dbReference type="Proteomes" id="UP000579153">
    <property type="component" value="Unassembled WGS sequence"/>
</dbReference>
<proteinExistence type="predicted"/>
<evidence type="ECO:0000313" key="6">
    <source>
        <dbReference type="Proteomes" id="UP000579153"/>
    </source>
</evidence>
<evidence type="ECO:0000256" key="1">
    <source>
        <dbReference type="ARBA" id="ARBA00022603"/>
    </source>
</evidence>
<dbReference type="RefSeq" id="WP_185068231.1">
    <property type="nucleotide sequence ID" value="NZ_JACHMB010000001.1"/>
</dbReference>
<dbReference type="GO" id="GO:0046498">
    <property type="term" value="P:S-adenosylhomocysteine metabolic process"/>
    <property type="evidence" value="ECO:0007669"/>
    <property type="project" value="TreeGrafter"/>
</dbReference>
<dbReference type="PANTHER" id="PTHR16458">
    <property type="entry name" value="GLYCINE N-METHYLTRANSFERASE"/>
    <property type="match status" value="1"/>
</dbReference>
<dbReference type="GO" id="GO:0017174">
    <property type="term" value="F:glycine N-methyltransferase activity"/>
    <property type="evidence" value="ECO:0007669"/>
    <property type="project" value="InterPro"/>
</dbReference>
<keyword evidence="3" id="KW-0949">S-adenosyl-L-methionine</keyword>
<dbReference type="GO" id="GO:0006730">
    <property type="term" value="P:one-carbon metabolic process"/>
    <property type="evidence" value="ECO:0007669"/>
    <property type="project" value="TreeGrafter"/>
</dbReference>
<dbReference type="GO" id="GO:0051289">
    <property type="term" value="P:protein homotetramerization"/>
    <property type="evidence" value="ECO:0007669"/>
    <property type="project" value="TreeGrafter"/>
</dbReference>
<feature type="domain" description="Methyltransferase" evidence="4">
    <location>
        <begin position="51"/>
        <end position="145"/>
    </location>
</feature>
<dbReference type="Gene3D" id="3.40.50.150">
    <property type="entry name" value="Vaccinia Virus protein VP39"/>
    <property type="match status" value="1"/>
</dbReference>
<evidence type="ECO:0000259" key="4">
    <source>
        <dbReference type="Pfam" id="PF13649"/>
    </source>
</evidence>
<evidence type="ECO:0000256" key="2">
    <source>
        <dbReference type="ARBA" id="ARBA00022679"/>
    </source>
</evidence>
<dbReference type="GO" id="GO:0042802">
    <property type="term" value="F:identical protein binding"/>
    <property type="evidence" value="ECO:0007669"/>
    <property type="project" value="TreeGrafter"/>
</dbReference>